<keyword evidence="1" id="KW-1133">Transmembrane helix</keyword>
<evidence type="ECO:0000313" key="3">
    <source>
        <dbReference type="Proteomes" id="UP001486888"/>
    </source>
</evidence>
<sequence length="89" mass="10011">MWIVAGFVGILALAWIVRLAVNPVGTAVNTVRVLLFLAALAVFLLWLTLSDKQDPSHYEALWFAIILAGLWLLTFILPAIVRTLIRRRK</sequence>
<dbReference type="KEGG" id="gey:QMQ05_02175"/>
<dbReference type="AlphaFoldDB" id="A0AAU6WEH0"/>
<evidence type="ECO:0000313" key="2">
    <source>
        <dbReference type="EMBL" id="XAO46376.1"/>
    </source>
</evidence>
<feature type="transmembrane region" description="Helical" evidence="1">
    <location>
        <begin position="61"/>
        <end position="81"/>
    </location>
</feature>
<dbReference type="Proteomes" id="UP001486888">
    <property type="component" value="Chromosome"/>
</dbReference>
<dbReference type="EMBL" id="CP125942">
    <property type="protein sequence ID" value="XAO46376.1"/>
    <property type="molecule type" value="Genomic_DNA"/>
</dbReference>
<reference evidence="2 3" key="1">
    <citation type="submission" date="2023-05" db="EMBL/GenBank/DDBJ databases">
        <title>Glutamicibacter sp. B1, complete genome.</title>
        <authorList>
            <person name="Long Y.H."/>
            <person name="Fang T."/>
            <person name="Li X.Y."/>
        </authorList>
    </citation>
    <scope>NUCLEOTIDE SEQUENCE [LARGE SCALE GENOMIC DNA]</scope>
    <source>
        <strain evidence="2 3">B1</strain>
    </source>
</reference>
<accession>A0AAU6WEH0</accession>
<name>A0AAU6WEH0_9MICC</name>
<protein>
    <submittedName>
        <fullName evidence="2">Uncharacterized protein</fullName>
    </submittedName>
</protein>
<dbReference type="RefSeq" id="WP_345472635.1">
    <property type="nucleotide sequence ID" value="NZ_CP125942.1"/>
</dbReference>
<gene>
    <name evidence="2" type="ORF">QMQ05_02175</name>
</gene>
<feature type="transmembrane region" description="Helical" evidence="1">
    <location>
        <begin position="29"/>
        <end position="49"/>
    </location>
</feature>
<keyword evidence="1" id="KW-0812">Transmembrane</keyword>
<keyword evidence="3" id="KW-1185">Reference proteome</keyword>
<proteinExistence type="predicted"/>
<keyword evidence="1" id="KW-0472">Membrane</keyword>
<organism evidence="2 3">
    <name type="scientific">Glutamicibacter ectropisis</name>
    <dbReference type="NCBI Taxonomy" id="3046593"/>
    <lineage>
        <taxon>Bacteria</taxon>
        <taxon>Bacillati</taxon>
        <taxon>Actinomycetota</taxon>
        <taxon>Actinomycetes</taxon>
        <taxon>Micrococcales</taxon>
        <taxon>Micrococcaceae</taxon>
        <taxon>Glutamicibacter</taxon>
    </lineage>
</organism>
<evidence type="ECO:0000256" key="1">
    <source>
        <dbReference type="SAM" id="Phobius"/>
    </source>
</evidence>